<keyword evidence="1" id="KW-0175">Coiled coil</keyword>
<dbReference type="InterPro" id="IPR004403">
    <property type="entry name" value="Peptide_chain-rel_eRF1/aRF1"/>
</dbReference>
<evidence type="ECO:0000259" key="2">
    <source>
        <dbReference type="Pfam" id="PF18859"/>
    </source>
</evidence>
<dbReference type="EMBL" id="LHYE01000014">
    <property type="protein sequence ID" value="KXB07168.1"/>
    <property type="molecule type" value="Genomic_DNA"/>
</dbReference>
<evidence type="ECO:0000313" key="4">
    <source>
        <dbReference type="Proteomes" id="UP000070263"/>
    </source>
</evidence>
<name>A0A133VL40_9EURY</name>
<keyword evidence="4" id="KW-1185">Reference proteome</keyword>
<gene>
    <name evidence="3" type="ORF">AKJ51_01880</name>
</gene>
<evidence type="ECO:0000313" key="3">
    <source>
        <dbReference type="EMBL" id="KXB07168.1"/>
    </source>
</evidence>
<feature type="coiled-coil region" evidence="1">
    <location>
        <begin position="8"/>
        <end position="84"/>
    </location>
</feature>
<evidence type="ECO:0000256" key="1">
    <source>
        <dbReference type="SAM" id="Coils"/>
    </source>
</evidence>
<dbReference type="PANTHER" id="PTHR10113">
    <property type="entry name" value="PEPTIDE CHAIN RELEASE FACTOR SUBUNIT 1"/>
    <property type="match status" value="1"/>
</dbReference>
<sequence length="310" mass="36430">MFENIFGSGEEKERLEKLESELEEKEKEINRLERKLEKENERAREAITEKQKTDKELKEAKHKIESLEDRINKLEKEKSEEEIYKEVDFLFRSDLILLLDELESFLSQENSLITHYFENLKDSGKNEIVRALKGVNSQTGFVHLKDQFKIINLVMIPPLPVEDEFYRDKKFQLDKIRKTLESDYKIGFISAHFGKSAVGLLRGNEFAKLNIVETQVKSKHSKGGYSQGRFERNRKEQVQTHLKKILERIEEFLASIDYLILDGNNRMVSELKGQLNTVPVIEKSLDIGNVSRKDKEDYIEKIWGSRIYIL</sequence>
<organism evidence="3 4">
    <name type="scientific">candidate division MSBL1 archaeon SCGC-AAA382A20</name>
    <dbReference type="NCBI Taxonomy" id="1698280"/>
    <lineage>
        <taxon>Archaea</taxon>
        <taxon>Methanobacteriati</taxon>
        <taxon>Methanobacteriota</taxon>
        <taxon>candidate division MSBL1</taxon>
    </lineage>
</organism>
<proteinExistence type="predicted"/>
<reference evidence="3 4" key="1">
    <citation type="journal article" date="2016" name="Sci. Rep.">
        <title>Metabolic traits of an uncultured archaeal lineage -MSBL1- from brine pools of the Red Sea.</title>
        <authorList>
            <person name="Mwirichia R."/>
            <person name="Alam I."/>
            <person name="Rashid M."/>
            <person name="Vinu M."/>
            <person name="Ba-Alawi W."/>
            <person name="Anthony Kamau A."/>
            <person name="Kamanda Ngugi D."/>
            <person name="Goker M."/>
            <person name="Klenk H.P."/>
            <person name="Bajic V."/>
            <person name="Stingl U."/>
        </authorList>
    </citation>
    <scope>NUCLEOTIDE SEQUENCE [LARGE SCALE GENOMIC DNA]</scope>
    <source>
        <strain evidence="3">SCGC-AAA382A20</strain>
    </source>
</reference>
<dbReference type="SUPFAM" id="SSF53137">
    <property type="entry name" value="Translational machinery components"/>
    <property type="match status" value="1"/>
</dbReference>
<comment type="caution">
    <text evidence="3">The sequence shown here is derived from an EMBL/GenBank/DDBJ whole genome shotgun (WGS) entry which is preliminary data.</text>
</comment>
<dbReference type="Proteomes" id="UP000070263">
    <property type="component" value="Unassembled WGS sequence"/>
</dbReference>
<dbReference type="InterPro" id="IPR040783">
    <property type="entry name" value="VLRF1"/>
</dbReference>
<dbReference type="Gene3D" id="3.30.420.60">
    <property type="entry name" value="eRF1 domain 2"/>
    <property type="match status" value="1"/>
</dbReference>
<accession>A0A133VL40</accession>
<dbReference type="GO" id="GO:0003747">
    <property type="term" value="F:translation release factor activity"/>
    <property type="evidence" value="ECO:0007669"/>
    <property type="project" value="InterPro"/>
</dbReference>
<protein>
    <recommendedName>
        <fullName evidence="2">Actinobacteria/chloroflexi VLRF1 release factor domain-containing protein</fullName>
    </recommendedName>
</protein>
<feature type="domain" description="Actinobacteria/chloroflexi VLRF1 release factor" evidence="2">
    <location>
        <begin position="186"/>
        <end position="280"/>
    </location>
</feature>
<dbReference type="InterPro" id="IPR042226">
    <property type="entry name" value="eFR1_2_sf"/>
</dbReference>
<dbReference type="Pfam" id="PF18859">
    <property type="entry name" value="acVLRF1"/>
    <property type="match status" value="1"/>
</dbReference>
<dbReference type="AlphaFoldDB" id="A0A133VL40"/>